<dbReference type="EMBL" id="PDCP01000010">
    <property type="protein sequence ID" value="PEG40467.1"/>
    <property type="molecule type" value="Genomic_DNA"/>
</dbReference>
<dbReference type="Pfam" id="PF03417">
    <property type="entry name" value="AAT"/>
    <property type="match status" value="1"/>
</dbReference>
<reference evidence="2" key="3">
    <citation type="submission" date="2020-02" db="EMBL/GenBank/DDBJ databases">
        <authorList>
            <person name="Matsumoto Y."/>
            <person name="Motooka D."/>
            <person name="Nakamura S."/>
        </authorList>
    </citation>
    <scope>NUCLEOTIDE SEQUENCE</scope>
    <source>
        <strain evidence="2">JCM 6377</strain>
    </source>
</reference>
<protein>
    <submittedName>
        <fullName evidence="3">Peptidase C45</fullName>
    </submittedName>
</protein>
<dbReference type="AlphaFoldDB" id="A0A2A7N9S2"/>
<dbReference type="InterPro" id="IPR047794">
    <property type="entry name" value="C45_proenzyme-like"/>
</dbReference>
<dbReference type="Proteomes" id="UP000465302">
    <property type="component" value="Unassembled WGS sequence"/>
</dbReference>
<accession>A0A2A7N9S2</accession>
<dbReference type="NCBIfam" id="NF040521">
    <property type="entry name" value="C45_proenzyme"/>
    <property type="match status" value="1"/>
</dbReference>
<dbReference type="EMBL" id="BLKS01000001">
    <property type="protein sequence ID" value="GFG51818.1"/>
    <property type="molecule type" value="Genomic_DNA"/>
</dbReference>
<dbReference type="PANTHER" id="PTHR34180:SF1">
    <property type="entry name" value="BETA-ALANYL-DOPAMINE_CARCININE HYDROLASE"/>
    <property type="match status" value="1"/>
</dbReference>
<gene>
    <name evidence="3" type="ORF">CQY20_07765</name>
    <name evidence="2" type="ORF">MAGR_32590</name>
</gene>
<comment type="caution">
    <text evidence="3">The sequence shown here is derived from an EMBL/GenBank/DDBJ whole genome shotgun (WGS) entry which is preliminary data.</text>
</comment>
<evidence type="ECO:0000313" key="4">
    <source>
        <dbReference type="Proteomes" id="UP000220914"/>
    </source>
</evidence>
<feature type="domain" description="Peptidase C45 hydrolase" evidence="1">
    <location>
        <begin position="124"/>
        <end position="358"/>
    </location>
</feature>
<dbReference type="OrthoDB" id="8109453at2"/>
<dbReference type="PANTHER" id="PTHR34180">
    <property type="entry name" value="PEPTIDASE C45"/>
    <property type="match status" value="1"/>
</dbReference>
<organism evidence="3 4">
    <name type="scientific">Mycolicibacterium agri</name>
    <name type="common">Mycobacterium agri</name>
    <dbReference type="NCBI Taxonomy" id="36811"/>
    <lineage>
        <taxon>Bacteria</taxon>
        <taxon>Bacillati</taxon>
        <taxon>Actinomycetota</taxon>
        <taxon>Actinomycetes</taxon>
        <taxon>Mycobacteriales</taxon>
        <taxon>Mycobacteriaceae</taxon>
        <taxon>Mycolicibacterium</taxon>
    </lineage>
</organism>
<proteinExistence type="predicted"/>
<evidence type="ECO:0000313" key="3">
    <source>
        <dbReference type="EMBL" id="PEG40467.1"/>
    </source>
</evidence>
<sequence>MTQHDLPIVTVAGDARLRGEQYGAQAASRVHRTREAYAGVYAHFAGWDWDRVRAEAEHFVDPIRAFHPASIEEMTGIADGAALDFIDVLAMNLRTEILFAAKVRNAGAVLPPLECTSFAARDGDGAQLSGQTWDWLTFSNETIVLLESRPDDGPAWMTVVEAGLLAKLGMNSCGLTVATNALVSSSDAGEPGVPYHVMLRALLDCRNATEAATVLQSVHRSSSANYLIASADGLAVDAEARPGGFEAIAWDVPDDDGLLLHANHFSVGGSGGRGGTDLGLKLMADSLFRLQRVRRLAREKPAGGVGCWKQILADHADHPFGICCHPDPTAEPYDQWITAAGVIFEPVRRRAHISVGNPCQDRWIVRDYAEVWA</sequence>
<evidence type="ECO:0000259" key="1">
    <source>
        <dbReference type="Pfam" id="PF03417"/>
    </source>
</evidence>
<reference evidence="2 5" key="2">
    <citation type="journal article" date="2019" name="Emerg. Microbes Infect.">
        <title>Comprehensive subspecies identification of 175 nontuberculous mycobacteria species based on 7547 genomic profiles.</title>
        <authorList>
            <person name="Matsumoto Y."/>
            <person name="Kinjo T."/>
            <person name="Motooka D."/>
            <person name="Nabeya D."/>
            <person name="Jung N."/>
            <person name="Uechi K."/>
            <person name="Horii T."/>
            <person name="Iida T."/>
            <person name="Fujita J."/>
            <person name="Nakamura S."/>
        </authorList>
    </citation>
    <scope>NUCLEOTIDE SEQUENCE [LARGE SCALE GENOMIC DNA]</scope>
    <source>
        <strain evidence="2 5">JCM 6377</strain>
    </source>
</reference>
<dbReference type="InterPro" id="IPR047801">
    <property type="entry name" value="Peptidase_C45"/>
</dbReference>
<evidence type="ECO:0000313" key="2">
    <source>
        <dbReference type="EMBL" id="GFG51818.1"/>
    </source>
</evidence>
<reference evidence="3 4" key="1">
    <citation type="submission" date="2017-10" db="EMBL/GenBank/DDBJ databases">
        <title>The new phylogeny of genus Mycobacterium.</title>
        <authorList>
            <person name="Tortoli E."/>
            <person name="Trovato A."/>
            <person name="Cirillo D.M."/>
        </authorList>
    </citation>
    <scope>NUCLEOTIDE SEQUENCE [LARGE SCALE GENOMIC DNA]</scope>
    <source>
        <strain evidence="3 4">CCUG37673</strain>
    </source>
</reference>
<dbReference type="Gene3D" id="3.60.60.10">
    <property type="entry name" value="Penicillin V Acylase, Chain A"/>
    <property type="match status" value="1"/>
</dbReference>
<dbReference type="Gene3D" id="1.10.10.2120">
    <property type="match status" value="1"/>
</dbReference>
<evidence type="ECO:0000313" key="5">
    <source>
        <dbReference type="Proteomes" id="UP000465302"/>
    </source>
</evidence>
<dbReference type="RefSeq" id="WP_097939493.1">
    <property type="nucleotide sequence ID" value="NZ_BLKS01000001.1"/>
</dbReference>
<dbReference type="InterPro" id="IPR005079">
    <property type="entry name" value="Peptidase_C45_hydrolase"/>
</dbReference>
<dbReference type="Proteomes" id="UP000220914">
    <property type="component" value="Unassembled WGS sequence"/>
</dbReference>
<name>A0A2A7N9S2_MYCAG</name>
<keyword evidence="4" id="KW-1185">Reference proteome</keyword>